<evidence type="ECO:0000256" key="3">
    <source>
        <dbReference type="ARBA" id="ARBA00022679"/>
    </source>
</evidence>
<dbReference type="PANTHER" id="PTHR44942">
    <property type="entry name" value="METHYLTRANSF_11 DOMAIN-CONTAINING PROTEIN"/>
    <property type="match status" value="1"/>
</dbReference>
<dbReference type="InterPro" id="IPR029063">
    <property type="entry name" value="SAM-dependent_MTases_sf"/>
</dbReference>
<feature type="domain" description="Methyltransferase type 11" evidence="5">
    <location>
        <begin position="53"/>
        <end position="142"/>
    </location>
</feature>
<dbReference type="PANTHER" id="PTHR44942:SF4">
    <property type="entry name" value="METHYLTRANSFERASE TYPE 11 DOMAIN-CONTAINING PROTEIN"/>
    <property type="match status" value="1"/>
</dbReference>
<keyword evidence="3 6" id="KW-0808">Transferase</keyword>
<dbReference type="OrthoDB" id="9797252at2"/>
<evidence type="ECO:0000313" key="6">
    <source>
        <dbReference type="EMBL" id="OON71640.1"/>
    </source>
</evidence>
<gene>
    <name evidence="6" type="ORF">B1H18_32885</name>
</gene>
<accession>A0A1V3ZZP3</accession>
<comment type="similarity">
    <text evidence="1">Belongs to the methyltransferase superfamily.</text>
</comment>
<dbReference type="CDD" id="cd02440">
    <property type="entry name" value="AdoMet_MTases"/>
    <property type="match status" value="1"/>
</dbReference>
<feature type="compositionally biased region" description="Basic and acidic residues" evidence="4">
    <location>
        <begin position="209"/>
        <end position="220"/>
    </location>
</feature>
<comment type="caution">
    <text evidence="6">The sequence shown here is derived from an EMBL/GenBank/DDBJ whole genome shotgun (WGS) entry which is preliminary data.</text>
</comment>
<dbReference type="Proteomes" id="UP000190539">
    <property type="component" value="Unassembled WGS sequence"/>
</dbReference>
<reference evidence="6 7" key="1">
    <citation type="submission" date="2017-02" db="EMBL/GenBank/DDBJ databases">
        <title>Draft Genome Sequence of Streptomyces tsukubaensis F601, a Producer of the immunosuppressant tacrolimus FK506.</title>
        <authorList>
            <person name="Zong G."/>
            <person name="Zhong C."/>
            <person name="Fu J."/>
            <person name="Qin R."/>
            <person name="Cao G."/>
        </authorList>
    </citation>
    <scope>NUCLEOTIDE SEQUENCE [LARGE SCALE GENOMIC DNA]</scope>
    <source>
        <strain evidence="6 7">F601</strain>
    </source>
</reference>
<dbReference type="InterPro" id="IPR051052">
    <property type="entry name" value="Diverse_substrate_MTase"/>
</dbReference>
<dbReference type="AlphaFoldDB" id="A0A1V3ZZP3"/>
<dbReference type="SUPFAM" id="SSF53335">
    <property type="entry name" value="S-adenosyl-L-methionine-dependent methyltransferases"/>
    <property type="match status" value="1"/>
</dbReference>
<dbReference type="RefSeq" id="WP_077974134.1">
    <property type="nucleotide sequence ID" value="NZ_CP045178.1"/>
</dbReference>
<keyword evidence="2 6" id="KW-0489">Methyltransferase</keyword>
<dbReference type="STRING" id="83656.B1H18_32885"/>
<protein>
    <submittedName>
        <fullName evidence="6">SAM-dependent methyltransferase</fullName>
    </submittedName>
</protein>
<dbReference type="InterPro" id="IPR013216">
    <property type="entry name" value="Methyltransf_11"/>
</dbReference>
<evidence type="ECO:0000256" key="4">
    <source>
        <dbReference type="SAM" id="MobiDB-lite"/>
    </source>
</evidence>
<dbReference type="GO" id="GO:0008757">
    <property type="term" value="F:S-adenosylmethionine-dependent methyltransferase activity"/>
    <property type="evidence" value="ECO:0007669"/>
    <property type="project" value="InterPro"/>
</dbReference>
<evidence type="ECO:0000256" key="2">
    <source>
        <dbReference type="ARBA" id="ARBA00022603"/>
    </source>
</evidence>
<organism evidence="6 7">
    <name type="scientific">Streptomyces tsukubensis</name>
    <dbReference type="NCBI Taxonomy" id="83656"/>
    <lineage>
        <taxon>Bacteria</taxon>
        <taxon>Bacillati</taxon>
        <taxon>Actinomycetota</taxon>
        <taxon>Actinomycetes</taxon>
        <taxon>Kitasatosporales</taxon>
        <taxon>Streptomycetaceae</taxon>
        <taxon>Streptomyces</taxon>
    </lineage>
</organism>
<evidence type="ECO:0000256" key="1">
    <source>
        <dbReference type="ARBA" id="ARBA00008361"/>
    </source>
</evidence>
<dbReference type="EMBL" id="MVFC01000051">
    <property type="protein sequence ID" value="OON71640.1"/>
    <property type="molecule type" value="Genomic_DNA"/>
</dbReference>
<name>A0A1V3ZZP3_9ACTN</name>
<keyword evidence="7" id="KW-1185">Reference proteome</keyword>
<dbReference type="Pfam" id="PF08241">
    <property type="entry name" value="Methyltransf_11"/>
    <property type="match status" value="1"/>
</dbReference>
<feature type="region of interest" description="Disordered" evidence="4">
    <location>
        <begin position="167"/>
        <end position="220"/>
    </location>
</feature>
<sequence length="301" mass="31457">MTPKHPSPAPSARALSFNAVAASYAAGRPSYPAALFDEIEDAAGRPLDGATVVDVGAGTGIATGLLRARGARVIAIEPGDGMARQFRVGLPDVPLVRGDGNALPLADATADFVTYAQSWHWTAPELAIPEAMRVLRPGGALAAWWNVADRGLPWVAAQDDRLRRAFGADGGAHGAGTPSGPDGGAHGADTPAGPSAGGGPTSRSPRYGSGRDRTLAGRLDTDGRQVRWSRRVPLDTHLRNLASHSVLLIQTEDDRTEFLAEERAALLHDFPEAVVEETYVVDLSVAIRPSTPSASQVSAEE</sequence>
<dbReference type="GO" id="GO:0032259">
    <property type="term" value="P:methylation"/>
    <property type="evidence" value="ECO:0007669"/>
    <property type="project" value="UniProtKB-KW"/>
</dbReference>
<dbReference type="Gene3D" id="3.40.50.150">
    <property type="entry name" value="Vaccinia Virus protein VP39"/>
    <property type="match status" value="1"/>
</dbReference>
<evidence type="ECO:0000259" key="5">
    <source>
        <dbReference type="Pfam" id="PF08241"/>
    </source>
</evidence>
<proteinExistence type="inferred from homology"/>
<evidence type="ECO:0000313" key="7">
    <source>
        <dbReference type="Proteomes" id="UP000190539"/>
    </source>
</evidence>